<keyword evidence="2" id="KW-0472">Membrane</keyword>
<comment type="caution">
    <text evidence="3">The sequence shown here is derived from an EMBL/GenBank/DDBJ whole genome shotgun (WGS) entry which is preliminary data.</text>
</comment>
<keyword evidence="4" id="KW-1185">Reference proteome</keyword>
<accession>A0ABT8KNP0</accession>
<evidence type="ECO:0000256" key="1">
    <source>
        <dbReference type="SAM" id="MobiDB-lite"/>
    </source>
</evidence>
<gene>
    <name evidence="3" type="ORF">QQ008_13240</name>
</gene>
<protein>
    <submittedName>
        <fullName evidence="3">Uncharacterized protein</fullName>
    </submittedName>
</protein>
<feature type="transmembrane region" description="Helical" evidence="2">
    <location>
        <begin position="17"/>
        <end position="38"/>
    </location>
</feature>
<keyword evidence="2" id="KW-0812">Transmembrane</keyword>
<dbReference type="RefSeq" id="WP_346752369.1">
    <property type="nucleotide sequence ID" value="NZ_JAUJEA010000004.1"/>
</dbReference>
<feature type="transmembrane region" description="Helical" evidence="2">
    <location>
        <begin position="58"/>
        <end position="82"/>
    </location>
</feature>
<proteinExistence type="predicted"/>
<organism evidence="3 4">
    <name type="scientific">Splendidivirga corallicola</name>
    <dbReference type="NCBI Taxonomy" id="3051826"/>
    <lineage>
        <taxon>Bacteria</taxon>
        <taxon>Pseudomonadati</taxon>
        <taxon>Bacteroidota</taxon>
        <taxon>Cytophagia</taxon>
        <taxon>Cytophagales</taxon>
        <taxon>Splendidivirgaceae</taxon>
        <taxon>Splendidivirga</taxon>
    </lineage>
</organism>
<dbReference type="EMBL" id="JAUJEA010000004">
    <property type="protein sequence ID" value="MDN5202344.1"/>
    <property type="molecule type" value="Genomic_DNA"/>
</dbReference>
<name>A0ABT8KNP0_9BACT</name>
<feature type="transmembrane region" description="Helical" evidence="2">
    <location>
        <begin position="158"/>
        <end position="178"/>
    </location>
</feature>
<feature type="transmembrane region" description="Helical" evidence="2">
    <location>
        <begin position="128"/>
        <end position="146"/>
    </location>
</feature>
<feature type="compositionally biased region" description="Acidic residues" evidence="1">
    <location>
        <begin position="230"/>
        <end position="241"/>
    </location>
</feature>
<reference evidence="3" key="1">
    <citation type="submission" date="2023-06" db="EMBL/GenBank/DDBJ databases">
        <title>Genomic of Parafulvivirga corallium.</title>
        <authorList>
            <person name="Wang G."/>
        </authorList>
    </citation>
    <scope>NUCLEOTIDE SEQUENCE</scope>
    <source>
        <strain evidence="3">BMA10</strain>
    </source>
</reference>
<keyword evidence="2" id="KW-1133">Transmembrane helix</keyword>
<feature type="compositionally biased region" description="Basic and acidic residues" evidence="1">
    <location>
        <begin position="188"/>
        <end position="198"/>
    </location>
</feature>
<feature type="region of interest" description="Disordered" evidence="1">
    <location>
        <begin position="188"/>
        <end position="241"/>
    </location>
</feature>
<evidence type="ECO:0000313" key="3">
    <source>
        <dbReference type="EMBL" id="MDN5202344.1"/>
    </source>
</evidence>
<evidence type="ECO:0000256" key="2">
    <source>
        <dbReference type="SAM" id="Phobius"/>
    </source>
</evidence>
<dbReference type="Proteomes" id="UP001172082">
    <property type="component" value="Unassembled WGS sequence"/>
</dbReference>
<feature type="compositionally biased region" description="Acidic residues" evidence="1">
    <location>
        <begin position="200"/>
        <end position="216"/>
    </location>
</feature>
<sequence length="241" mass="27190">MNRIQNSRRNTKNLNRFLILVFILIEVILLFVLVTAFYDYFHDRYSTARTNDGSIYNLASTALIIIWIGILVGFYGWAIYFYNINLGLTNEDWAEIRAKEKDEFSFRIRTENPNKDETLGLPKGTIRASLSLSLVVGALAMVISSLDKDSSLEANQLFVDNLEFFKTAFLMMIAFYFGNKSLEYLRGKDPKPDEHAPDGLEPDVEPPSEDTPEAPEADTPAIDDSNLEQPGEETDENGAVG</sequence>
<evidence type="ECO:0000313" key="4">
    <source>
        <dbReference type="Proteomes" id="UP001172082"/>
    </source>
</evidence>